<evidence type="ECO:0000259" key="13">
    <source>
        <dbReference type="Pfam" id="PF00294"/>
    </source>
</evidence>
<keyword evidence="12" id="KW-0539">Nucleus</keyword>
<comment type="activity regulation">
    <text evidence="12">Activated by a monovalent cation that binds near, but not in, the active site. The most likely occupant of the site in vivo is potassium. Ion binding induces a conformational change that may alter substrate affinity.</text>
</comment>
<dbReference type="CDD" id="cd01174">
    <property type="entry name" value="ribokinase"/>
    <property type="match status" value="1"/>
</dbReference>
<dbReference type="UniPathway" id="UPA00916">
    <property type="reaction ID" value="UER00889"/>
</dbReference>
<feature type="active site" description="Proton acceptor" evidence="12">
    <location>
        <position position="270"/>
    </location>
</feature>
<feature type="binding site" evidence="12">
    <location>
        <position position="199"/>
    </location>
    <ligand>
        <name>ATP</name>
        <dbReference type="ChEBI" id="CHEBI:30616"/>
    </ligand>
</feature>
<evidence type="ECO:0000256" key="6">
    <source>
        <dbReference type="ARBA" id="ARBA00022741"/>
    </source>
</evidence>
<dbReference type="SUPFAM" id="SSF53613">
    <property type="entry name" value="Ribokinase-like"/>
    <property type="match status" value="1"/>
</dbReference>
<dbReference type="GO" id="GO:0005634">
    <property type="term" value="C:nucleus"/>
    <property type="evidence" value="ECO:0007669"/>
    <property type="project" value="UniProtKB-SubCell"/>
</dbReference>
<dbReference type="PRINTS" id="PR00990">
    <property type="entry name" value="RIBOKINASE"/>
</dbReference>
<keyword evidence="11 12" id="KW-0119">Carbohydrate metabolism</keyword>
<feature type="binding site" evidence="12">
    <location>
        <begin position="269"/>
        <end position="270"/>
    </location>
    <ligand>
        <name>ATP</name>
        <dbReference type="ChEBI" id="CHEBI:30616"/>
    </ligand>
</feature>
<dbReference type="STRING" id="299467.A0A443SR79"/>
<feature type="binding site" evidence="12">
    <location>
        <position position="152"/>
    </location>
    <ligand>
        <name>substrate</name>
    </ligand>
</feature>
<evidence type="ECO:0000256" key="8">
    <source>
        <dbReference type="ARBA" id="ARBA00022840"/>
    </source>
</evidence>
<evidence type="ECO:0000256" key="7">
    <source>
        <dbReference type="ARBA" id="ARBA00022777"/>
    </source>
</evidence>
<comment type="catalytic activity">
    <reaction evidence="12">
        <text>D-ribose + ATP = D-ribose 5-phosphate + ADP + H(+)</text>
        <dbReference type="Rhea" id="RHEA:13697"/>
        <dbReference type="ChEBI" id="CHEBI:15378"/>
        <dbReference type="ChEBI" id="CHEBI:30616"/>
        <dbReference type="ChEBI" id="CHEBI:47013"/>
        <dbReference type="ChEBI" id="CHEBI:78346"/>
        <dbReference type="ChEBI" id="CHEBI:456216"/>
        <dbReference type="EC" id="2.7.1.15"/>
    </reaction>
</comment>
<comment type="subcellular location">
    <subcellularLocation>
        <location evidence="12">Cytoplasm</location>
    </subcellularLocation>
    <subcellularLocation>
        <location evidence="12">Nucleus</location>
    </subcellularLocation>
</comment>
<dbReference type="PANTHER" id="PTHR10584">
    <property type="entry name" value="SUGAR KINASE"/>
    <property type="match status" value="1"/>
</dbReference>
<comment type="function">
    <text evidence="12">Catalyzes the phosphorylation of ribose at O-5 in a reaction requiring ATP and magnesium. The resulting D-ribose-5-phosphate can then be used either for sythesis of nucleotides, histidine, and tryptophan, or as a component of the pentose phosphate pathway.</text>
</comment>
<dbReference type="InterPro" id="IPR011611">
    <property type="entry name" value="PfkB_dom"/>
</dbReference>
<keyword evidence="7 12" id="KW-0418">Kinase</keyword>
<gene>
    <name evidence="14" type="ORF">B4U80_04409</name>
</gene>
<dbReference type="GO" id="GO:0046872">
    <property type="term" value="F:metal ion binding"/>
    <property type="evidence" value="ECO:0007669"/>
    <property type="project" value="UniProtKB-KW"/>
</dbReference>
<accession>A0A443SR79</accession>
<feature type="binding site" evidence="12">
    <location>
        <position position="302"/>
    </location>
    <ligand>
        <name>K(+)</name>
        <dbReference type="ChEBI" id="CHEBI:29103"/>
    </ligand>
</feature>
<feature type="binding site" evidence="12">
    <location>
        <begin position="235"/>
        <end position="240"/>
    </location>
    <ligand>
        <name>ATP</name>
        <dbReference type="ChEBI" id="CHEBI:30616"/>
    </ligand>
</feature>
<feature type="binding site" evidence="12">
    <location>
        <position position="270"/>
    </location>
    <ligand>
        <name>substrate</name>
    </ligand>
</feature>
<dbReference type="GO" id="GO:0005829">
    <property type="term" value="C:cytosol"/>
    <property type="evidence" value="ECO:0007669"/>
    <property type="project" value="TreeGrafter"/>
</dbReference>
<dbReference type="OrthoDB" id="415590at2759"/>
<dbReference type="GO" id="GO:0019303">
    <property type="term" value="P:D-ribose catabolic process"/>
    <property type="evidence" value="ECO:0007669"/>
    <property type="project" value="UniProtKB-UniRule"/>
</dbReference>
<evidence type="ECO:0000256" key="5">
    <source>
        <dbReference type="ARBA" id="ARBA00022723"/>
    </source>
</evidence>
<dbReference type="Proteomes" id="UP000288716">
    <property type="component" value="Unassembled WGS sequence"/>
</dbReference>
<comment type="caution">
    <text evidence="14">The sequence shown here is derived from an EMBL/GenBank/DDBJ whole genome shotgun (WGS) entry which is preliminary data.</text>
</comment>
<dbReference type="InterPro" id="IPR002173">
    <property type="entry name" value="Carboh/pur_kinase_PfkB_CS"/>
</dbReference>
<evidence type="ECO:0000313" key="15">
    <source>
        <dbReference type="Proteomes" id="UP000288716"/>
    </source>
</evidence>
<evidence type="ECO:0000256" key="9">
    <source>
        <dbReference type="ARBA" id="ARBA00022842"/>
    </source>
</evidence>
<comment type="cofactor">
    <cofactor evidence="12">
        <name>Mg(2+)</name>
        <dbReference type="ChEBI" id="CHEBI:18420"/>
    </cofactor>
    <text evidence="12">Requires a divalent cation, most likely magnesium in vivo, as an electrophilic catalyst to aid phosphoryl group transfer. It is the chelate of the metal and the nucleotide that is the actual substrate.</text>
</comment>
<reference evidence="14 15" key="1">
    <citation type="journal article" date="2018" name="Gigascience">
        <title>Genomes of trombidid mites reveal novel predicted allergens and laterally-transferred genes associated with secondary metabolism.</title>
        <authorList>
            <person name="Dong X."/>
            <person name="Chaisiri K."/>
            <person name="Xia D."/>
            <person name="Armstrong S.D."/>
            <person name="Fang Y."/>
            <person name="Donnelly M.J."/>
            <person name="Kadowaki T."/>
            <person name="McGarry J.W."/>
            <person name="Darby A.C."/>
            <person name="Makepeace B.L."/>
        </authorList>
    </citation>
    <scope>NUCLEOTIDE SEQUENCE [LARGE SCALE GENOMIC DNA]</scope>
    <source>
        <strain evidence="14">UoL-UT</strain>
    </source>
</reference>
<comment type="similarity">
    <text evidence="1">Belongs to the carbohydrate kinase pfkB family.</text>
</comment>
<dbReference type="Pfam" id="PF00294">
    <property type="entry name" value="PfkB"/>
    <property type="match status" value="1"/>
</dbReference>
<feature type="binding site" evidence="12">
    <location>
        <begin position="50"/>
        <end position="54"/>
    </location>
    <ligand>
        <name>substrate</name>
    </ligand>
</feature>
<keyword evidence="12" id="KW-0963">Cytoplasm</keyword>
<feature type="binding site" evidence="12">
    <location>
        <position position="266"/>
    </location>
    <ligand>
        <name>K(+)</name>
        <dbReference type="ChEBI" id="CHEBI:29103"/>
    </ligand>
</feature>
<evidence type="ECO:0000256" key="10">
    <source>
        <dbReference type="ARBA" id="ARBA00022958"/>
    </source>
</evidence>
<evidence type="ECO:0000313" key="14">
    <source>
        <dbReference type="EMBL" id="RWS29992.1"/>
    </source>
</evidence>
<feature type="binding site" evidence="12">
    <location>
        <begin position="22"/>
        <end position="24"/>
    </location>
    <ligand>
        <name>substrate</name>
    </ligand>
</feature>
<dbReference type="EMBL" id="NCKV01000688">
    <property type="protein sequence ID" value="RWS29992.1"/>
    <property type="molecule type" value="Genomic_DNA"/>
</dbReference>
<dbReference type="PANTHER" id="PTHR10584:SF166">
    <property type="entry name" value="RIBOKINASE"/>
    <property type="match status" value="1"/>
</dbReference>
<dbReference type="VEuPathDB" id="VectorBase:LDEU002048"/>
<comment type="similarity">
    <text evidence="12">Belongs to the carbohydrate kinase PfkB family. Ribokinase subfamily.</text>
</comment>
<dbReference type="InterPro" id="IPR029056">
    <property type="entry name" value="Ribokinase-like"/>
</dbReference>
<keyword evidence="8 12" id="KW-0067">ATP-binding</keyword>
<sequence>MASKRESQRCDCAEAAFMGAPIMDLMAYAARFPKPGETISGKQFKKSNGGKSANGCVMAAKLGLSVKMVAKIGNDSFGSDLMGSLKTFGVNTENVFITSEAPTATALICVTDDGQNSIVYTPGASNLLSPKDIESRKANIFNNLKLFVSTYECKPQTLEMALKLAKQANAITFVNGAPPFPEKYDKSAIIGRSDIFCVNESEAADLTGKPVNSVEDAKRVVVDILKLGCSTAMITVGKHGTVYVGKDENRVYHVPAKKVEKVVDTTGAGDAFVGALAYFLLREPKITFEEKVRRSCFIASVSTEREGTQSGYPTKDQLPKELFSN</sequence>
<keyword evidence="10 12" id="KW-0630">Potassium</keyword>
<keyword evidence="9 12" id="KW-0460">Magnesium</keyword>
<feature type="binding site" evidence="12">
    <location>
        <position position="307"/>
    </location>
    <ligand>
        <name>K(+)</name>
        <dbReference type="ChEBI" id="CHEBI:29103"/>
    </ligand>
</feature>
<evidence type="ECO:0000256" key="1">
    <source>
        <dbReference type="ARBA" id="ARBA00005380"/>
    </source>
</evidence>
<dbReference type="GO" id="GO:0005524">
    <property type="term" value="F:ATP binding"/>
    <property type="evidence" value="ECO:0007669"/>
    <property type="project" value="UniProtKB-UniRule"/>
</dbReference>
<keyword evidence="4 12" id="KW-0808">Transferase</keyword>
<evidence type="ECO:0000256" key="12">
    <source>
        <dbReference type="HAMAP-Rule" id="MF_03215"/>
    </source>
</evidence>
<evidence type="ECO:0000256" key="2">
    <source>
        <dbReference type="ARBA" id="ARBA00012035"/>
    </source>
</evidence>
<comment type="caution">
    <text evidence="12">Lacks conserved residue(s) required for the propagation of feature annotation.</text>
</comment>
<comment type="pathway">
    <text evidence="12">Carbohydrate metabolism; D-ribose degradation; D-ribose 5-phosphate from beta-D-ribopyranose: step 2/2.</text>
</comment>
<protein>
    <recommendedName>
        <fullName evidence="3 12">Ribokinase</fullName>
        <shortName evidence="12">RK</shortName>
        <ecNumber evidence="2 12">2.7.1.15</ecNumber>
    </recommendedName>
</protein>
<dbReference type="PROSITE" id="PS00584">
    <property type="entry name" value="PFKB_KINASES_2"/>
    <property type="match status" value="1"/>
</dbReference>
<proteinExistence type="inferred from homology"/>
<dbReference type="InterPro" id="IPR011877">
    <property type="entry name" value="Ribokinase"/>
</dbReference>
<dbReference type="Gene3D" id="3.40.1190.20">
    <property type="match status" value="1"/>
</dbReference>
<organism evidence="14 15">
    <name type="scientific">Leptotrombidium deliense</name>
    <dbReference type="NCBI Taxonomy" id="299467"/>
    <lineage>
        <taxon>Eukaryota</taxon>
        <taxon>Metazoa</taxon>
        <taxon>Ecdysozoa</taxon>
        <taxon>Arthropoda</taxon>
        <taxon>Chelicerata</taxon>
        <taxon>Arachnida</taxon>
        <taxon>Acari</taxon>
        <taxon>Acariformes</taxon>
        <taxon>Trombidiformes</taxon>
        <taxon>Prostigmata</taxon>
        <taxon>Anystina</taxon>
        <taxon>Parasitengona</taxon>
        <taxon>Trombiculoidea</taxon>
        <taxon>Trombiculidae</taxon>
        <taxon>Leptotrombidium</taxon>
    </lineage>
</organism>
<evidence type="ECO:0000256" key="4">
    <source>
        <dbReference type="ARBA" id="ARBA00022679"/>
    </source>
</evidence>
<keyword evidence="15" id="KW-1185">Reference proteome</keyword>
<keyword evidence="6 12" id="KW-0547">Nucleotide-binding</keyword>
<feature type="binding site" evidence="12">
    <location>
        <position position="305"/>
    </location>
    <ligand>
        <name>K(+)</name>
        <dbReference type="ChEBI" id="CHEBI:29103"/>
    </ligand>
</feature>
<dbReference type="InterPro" id="IPR002139">
    <property type="entry name" value="Ribo/fructo_kinase"/>
</dbReference>
<feature type="domain" description="Carbohydrate kinase PfkB" evidence="13">
    <location>
        <begin position="17"/>
        <end position="314"/>
    </location>
</feature>
<comment type="subunit">
    <text evidence="12">Homodimer.</text>
</comment>
<evidence type="ECO:0000256" key="3">
    <source>
        <dbReference type="ARBA" id="ARBA00016943"/>
    </source>
</evidence>
<evidence type="ECO:0000256" key="11">
    <source>
        <dbReference type="ARBA" id="ARBA00023277"/>
    </source>
</evidence>
<dbReference type="GO" id="GO:0004747">
    <property type="term" value="F:ribokinase activity"/>
    <property type="evidence" value="ECO:0007669"/>
    <property type="project" value="UniProtKB-UniRule"/>
</dbReference>
<dbReference type="EC" id="2.7.1.15" evidence="2 12"/>
<dbReference type="AlphaFoldDB" id="A0A443SR79"/>
<dbReference type="HAMAP" id="MF_01987">
    <property type="entry name" value="Ribokinase"/>
    <property type="match status" value="1"/>
</dbReference>
<feature type="binding site" evidence="12">
    <location>
        <position position="264"/>
    </location>
    <ligand>
        <name>K(+)</name>
        <dbReference type="ChEBI" id="CHEBI:29103"/>
    </ligand>
</feature>
<name>A0A443SR79_9ACAR</name>
<keyword evidence="5 12" id="KW-0479">Metal-binding</keyword>